<evidence type="ECO:0000313" key="1">
    <source>
        <dbReference type="EMBL" id="KZV83177.1"/>
    </source>
</evidence>
<dbReference type="Proteomes" id="UP000077266">
    <property type="component" value="Unassembled WGS sequence"/>
</dbReference>
<reference evidence="1 2" key="1">
    <citation type="journal article" date="2016" name="Mol. Biol. Evol.">
        <title>Comparative Genomics of Early-Diverging Mushroom-Forming Fungi Provides Insights into the Origins of Lignocellulose Decay Capabilities.</title>
        <authorList>
            <person name="Nagy L.G."/>
            <person name="Riley R."/>
            <person name="Tritt A."/>
            <person name="Adam C."/>
            <person name="Daum C."/>
            <person name="Floudas D."/>
            <person name="Sun H."/>
            <person name="Yadav J.S."/>
            <person name="Pangilinan J."/>
            <person name="Larsson K.H."/>
            <person name="Matsuura K."/>
            <person name="Barry K."/>
            <person name="Labutti K."/>
            <person name="Kuo R."/>
            <person name="Ohm R.A."/>
            <person name="Bhattacharya S.S."/>
            <person name="Shirouzu T."/>
            <person name="Yoshinaga Y."/>
            <person name="Martin F.M."/>
            <person name="Grigoriev I.V."/>
            <person name="Hibbett D.S."/>
        </authorList>
    </citation>
    <scope>NUCLEOTIDE SEQUENCE [LARGE SCALE GENOMIC DNA]</scope>
    <source>
        <strain evidence="1 2">HHB12029</strain>
    </source>
</reference>
<keyword evidence="2" id="KW-1185">Reference proteome</keyword>
<dbReference type="InParanoid" id="A0A165CUZ7"/>
<dbReference type="STRING" id="1314781.A0A165CUZ7"/>
<gene>
    <name evidence="1" type="ORF">EXIGLDRAFT_324174</name>
</gene>
<proteinExistence type="predicted"/>
<accession>A0A165CUZ7</accession>
<dbReference type="EMBL" id="KV426285">
    <property type="protein sequence ID" value="KZV83177.1"/>
    <property type="molecule type" value="Genomic_DNA"/>
</dbReference>
<dbReference type="OrthoDB" id="270763at2759"/>
<organism evidence="1 2">
    <name type="scientific">Exidia glandulosa HHB12029</name>
    <dbReference type="NCBI Taxonomy" id="1314781"/>
    <lineage>
        <taxon>Eukaryota</taxon>
        <taxon>Fungi</taxon>
        <taxon>Dikarya</taxon>
        <taxon>Basidiomycota</taxon>
        <taxon>Agaricomycotina</taxon>
        <taxon>Agaricomycetes</taxon>
        <taxon>Auriculariales</taxon>
        <taxon>Exidiaceae</taxon>
        <taxon>Exidia</taxon>
    </lineage>
</organism>
<evidence type="ECO:0008006" key="3">
    <source>
        <dbReference type="Google" id="ProtNLM"/>
    </source>
</evidence>
<dbReference type="AlphaFoldDB" id="A0A165CUZ7"/>
<name>A0A165CUZ7_EXIGL</name>
<sequence length="350" mass="39965">MTATQLNGDVILDIIENVYFDSNGNADMRTLHSMTLVSKQWARCTSPYLWHHIDTEPQDDSTITMLLKSLSDPNMASRIVMLALVLRPGRPFAPLILACPRLYELRVLIKQQALEEPLPVLPNVRSLVLEVWPTMSRIPFQILQQTPNLRCLRLQRELASWPPALAPPFKLYELSVRRPPKDHALAWLLRSATDSLVVLESYDVPGPAMRSFLAEHGAQLQSLRVFVHSFAWRTPLRACVALKEYKMVRMPTIQPLFELPKTIEHLAFANQGKDSIAPVTRLVKSLPNLRIITHDAWSAEQDDFLDLRNVCEQIGVALRVETFPFWNCEDAVEVDRFPRTKSLSNSGRMR</sequence>
<protein>
    <recommendedName>
        <fullName evidence="3">F-box domain-containing protein</fullName>
    </recommendedName>
</protein>
<evidence type="ECO:0000313" key="2">
    <source>
        <dbReference type="Proteomes" id="UP000077266"/>
    </source>
</evidence>